<keyword evidence="1" id="KW-0418">Kinase</keyword>
<evidence type="ECO:0000313" key="2">
    <source>
        <dbReference type="Proteomes" id="UP000198744"/>
    </source>
</evidence>
<evidence type="ECO:0000313" key="1">
    <source>
        <dbReference type="EMBL" id="SEM00990.1"/>
    </source>
</evidence>
<dbReference type="SUPFAM" id="SSF52540">
    <property type="entry name" value="P-loop containing nucleoside triphosphate hydrolases"/>
    <property type="match status" value="1"/>
</dbReference>
<dbReference type="Pfam" id="PF13189">
    <property type="entry name" value="Cytidylate_kin2"/>
    <property type="match status" value="1"/>
</dbReference>
<dbReference type="AlphaFoldDB" id="A0A1H7UVH8"/>
<reference evidence="1 2" key="1">
    <citation type="submission" date="2016-10" db="EMBL/GenBank/DDBJ databases">
        <authorList>
            <person name="de Groot N.N."/>
        </authorList>
    </citation>
    <scope>NUCLEOTIDE SEQUENCE [LARGE SCALE GENOMIC DNA]</scope>
    <source>
        <strain evidence="1 2">DSM 8423</strain>
    </source>
</reference>
<dbReference type="Proteomes" id="UP000198744">
    <property type="component" value="Unassembled WGS sequence"/>
</dbReference>
<keyword evidence="1" id="KW-0808">Transferase</keyword>
<organism evidence="1 2">
    <name type="scientific">Syntrophus gentianae</name>
    <dbReference type="NCBI Taxonomy" id="43775"/>
    <lineage>
        <taxon>Bacteria</taxon>
        <taxon>Pseudomonadati</taxon>
        <taxon>Thermodesulfobacteriota</taxon>
        <taxon>Syntrophia</taxon>
        <taxon>Syntrophales</taxon>
        <taxon>Syntrophaceae</taxon>
        <taxon>Syntrophus</taxon>
    </lineage>
</organism>
<accession>A0A1H7UVH8</accession>
<protein>
    <submittedName>
        <fullName evidence="1">Cytidylate kinase</fullName>
    </submittedName>
</protein>
<dbReference type="OrthoDB" id="7929987at2"/>
<dbReference type="InterPro" id="IPR027417">
    <property type="entry name" value="P-loop_NTPase"/>
</dbReference>
<keyword evidence="2" id="KW-1185">Reference proteome</keyword>
<dbReference type="STRING" id="43775.SAMN04489760_102134"/>
<name>A0A1H7UVH8_9BACT</name>
<proteinExistence type="predicted"/>
<sequence>MAILTISKEFGSGGTQIGQSVAKLLNYEYIPLKQIHADAKQTGKQWERAAEDYAGGASSLWERFDWSFMGFVALSQSFIFKYAMKDNVVIMARGGNVLMRDIPYCLRVRVTAPFEKRVETVAMREDISKDLARLIVKKADRELTSALNQMYGDEWDDPATFDFIFNTAQQSLDDVANAVKDACLKKDVFKTDEAVKALQLKAKAYEVKAGIATDPHLLVPTLEVVPQGGGLVVRGVVSSTKEYHGVQEEATRLAGSVPVTFDLHFRGEFRR</sequence>
<dbReference type="GO" id="GO:0016301">
    <property type="term" value="F:kinase activity"/>
    <property type="evidence" value="ECO:0007669"/>
    <property type="project" value="UniProtKB-KW"/>
</dbReference>
<dbReference type="EMBL" id="FOBS01000002">
    <property type="protein sequence ID" value="SEM00990.1"/>
    <property type="molecule type" value="Genomic_DNA"/>
</dbReference>
<gene>
    <name evidence="1" type="ORF">SAMN04489760_102134</name>
</gene>
<dbReference type="RefSeq" id="WP_093882060.1">
    <property type="nucleotide sequence ID" value="NZ_FOBS01000002.1"/>
</dbReference>
<dbReference type="Gene3D" id="3.40.50.300">
    <property type="entry name" value="P-loop containing nucleotide triphosphate hydrolases"/>
    <property type="match status" value="1"/>
</dbReference>